<evidence type="ECO:0000313" key="1">
    <source>
        <dbReference type="EMBL" id="MPM31350.1"/>
    </source>
</evidence>
<accession>A0A644YS40</accession>
<comment type="caution">
    <text evidence="1">The sequence shown here is derived from an EMBL/GenBank/DDBJ whole genome shotgun (WGS) entry which is preliminary data.</text>
</comment>
<dbReference type="EMBL" id="VSSQ01006047">
    <property type="protein sequence ID" value="MPM31350.1"/>
    <property type="molecule type" value="Genomic_DNA"/>
</dbReference>
<sequence length="129" mass="15667">MMASFWEEYFTEIEEILGSREDFYVKLKNIFDSLGHFLIRFKAIWLNSELYNFPDYIESGLKKENIYINKLINLIEELLKKEIYGHTDSDEEKFDTHKMAGYIVINFISMIQMPYLEYQFFENILKKLF</sequence>
<dbReference type="AlphaFoldDB" id="A0A644YS40"/>
<protein>
    <submittedName>
        <fullName evidence="1">Uncharacterized protein</fullName>
    </submittedName>
</protein>
<proteinExistence type="predicted"/>
<gene>
    <name evidence="1" type="ORF">SDC9_77905</name>
</gene>
<reference evidence="1" key="1">
    <citation type="submission" date="2019-08" db="EMBL/GenBank/DDBJ databases">
        <authorList>
            <person name="Kucharzyk K."/>
            <person name="Murdoch R.W."/>
            <person name="Higgins S."/>
            <person name="Loffler F."/>
        </authorList>
    </citation>
    <scope>NUCLEOTIDE SEQUENCE</scope>
</reference>
<name>A0A644YS40_9ZZZZ</name>
<organism evidence="1">
    <name type="scientific">bioreactor metagenome</name>
    <dbReference type="NCBI Taxonomy" id="1076179"/>
    <lineage>
        <taxon>unclassified sequences</taxon>
        <taxon>metagenomes</taxon>
        <taxon>ecological metagenomes</taxon>
    </lineage>
</organism>